<comment type="caution">
    <text evidence="10">The sequence shown here is derived from an EMBL/GenBank/DDBJ whole genome shotgun (WGS) entry which is preliminary data.</text>
</comment>
<evidence type="ECO:0000256" key="7">
    <source>
        <dbReference type="HAMAP-Rule" id="MF_00022"/>
    </source>
</evidence>
<comment type="similarity">
    <text evidence="1 7">Belongs to the class-I aminoacyl-tRNA synthetase family. Glutamate--tRNA ligase type 1 subfamily.</text>
</comment>
<dbReference type="InterPro" id="IPR045462">
    <property type="entry name" value="aa-tRNA-synth_I_cd-bd"/>
</dbReference>
<feature type="domain" description="Aminoacyl-tRNA synthetase class I anticodon-binding" evidence="9">
    <location>
        <begin position="345"/>
        <end position="471"/>
    </location>
</feature>
<dbReference type="InterPro" id="IPR000924">
    <property type="entry name" value="Glu/Gln-tRNA-synth"/>
</dbReference>
<evidence type="ECO:0000256" key="1">
    <source>
        <dbReference type="ARBA" id="ARBA00007894"/>
    </source>
</evidence>
<protein>
    <recommendedName>
        <fullName evidence="7">Glutamate--tRNA ligase</fullName>
        <ecNumber evidence="7">6.1.1.17</ecNumber>
    </recommendedName>
    <alternativeName>
        <fullName evidence="7">Glutamyl-tRNA synthetase</fullName>
        <shortName evidence="7">GluRS</shortName>
    </alternativeName>
</protein>
<dbReference type="GO" id="GO:0005737">
    <property type="term" value="C:cytoplasm"/>
    <property type="evidence" value="ECO:0007669"/>
    <property type="project" value="UniProtKB-SubCell"/>
</dbReference>
<proteinExistence type="inferred from homology"/>
<feature type="binding site" evidence="7">
    <location>
        <position position="249"/>
    </location>
    <ligand>
        <name>ATP</name>
        <dbReference type="ChEBI" id="CHEBI:30616"/>
    </ligand>
</feature>
<evidence type="ECO:0000256" key="4">
    <source>
        <dbReference type="ARBA" id="ARBA00022840"/>
    </source>
</evidence>
<dbReference type="NCBIfam" id="TIGR00464">
    <property type="entry name" value="gltX_bact"/>
    <property type="match status" value="1"/>
</dbReference>
<comment type="caution">
    <text evidence="7">Lacks conserved residue(s) required for the propagation of feature annotation.</text>
</comment>
<dbReference type="GO" id="GO:0006424">
    <property type="term" value="P:glutamyl-tRNA aminoacylation"/>
    <property type="evidence" value="ECO:0007669"/>
    <property type="project" value="UniProtKB-UniRule"/>
</dbReference>
<evidence type="ECO:0000259" key="9">
    <source>
        <dbReference type="Pfam" id="PF19269"/>
    </source>
</evidence>
<dbReference type="FunFam" id="3.40.50.620:FF:000045">
    <property type="entry name" value="Glutamate--tRNA ligase, mitochondrial"/>
    <property type="match status" value="1"/>
</dbReference>
<reference evidence="10" key="1">
    <citation type="submission" date="2020-10" db="EMBL/GenBank/DDBJ databases">
        <authorList>
            <person name="Gilroy R."/>
        </authorList>
    </citation>
    <scope>NUCLEOTIDE SEQUENCE</scope>
    <source>
        <strain evidence="10">18911</strain>
    </source>
</reference>
<comment type="function">
    <text evidence="7">Catalyzes the attachment of glutamate to tRNA(Glu) in a two-step reaction: glutamate is first activated by ATP to form Glu-AMP and then transferred to the acceptor end of tRNA(Glu).</text>
</comment>
<dbReference type="SUPFAM" id="SSF52374">
    <property type="entry name" value="Nucleotidylyl transferase"/>
    <property type="match status" value="1"/>
</dbReference>
<feature type="short sequence motif" description="'KMSKS' region" evidence="7">
    <location>
        <begin position="246"/>
        <end position="250"/>
    </location>
</feature>
<dbReference type="GO" id="GO:0008270">
    <property type="term" value="F:zinc ion binding"/>
    <property type="evidence" value="ECO:0007669"/>
    <property type="project" value="InterPro"/>
</dbReference>
<dbReference type="EMBL" id="DVNF01000005">
    <property type="protein sequence ID" value="HIU59779.1"/>
    <property type="molecule type" value="Genomic_DNA"/>
</dbReference>
<dbReference type="EC" id="6.1.1.17" evidence="7"/>
<comment type="subcellular location">
    <subcellularLocation>
        <location evidence="7">Cytoplasm</location>
    </subcellularLocation>
</comment>
<comment type="catalytic activity">
    <reaction evidence="7">
        <text>tRNA(Glu) + L-glutamate + ATP = L-glutamyl-tRNA(Glu) + AMP + diphosphate</text>
        <dbReference type="Rhea" id="RHEA:23540"/>
        <dbReference type="Rhea" id="RHEA-COMP:9663"/>
        <dbReference type="Rhea" id="RHEA-COMP:9680"/>
        <dbReference type="ChEBI" id="CHEBI:29985"/>
        <dbReference type="ChEBI" id="CHEBI:30616"/>
        <dbReference type="ChEBI" id="CHEBI:33019"/>
        <dbReference type="ChEBI" id="CHEBI:78442"/>
        <dbReference type="ChEBI" id="CHEBI:78520"/>
        <dbReference type="ChEBI" id="CHEBI:456215"/>
        <dbReference type="EC" id="6.1.1.17"/>
    </reaction>
</comment>
<evidence type="ECO:0000256" key="3">
    <source>
        <dbReference type="ARBA" id="ARBA00022741"/>
    </source>
</evidence>
<dbReference type="AlphaFoldDB" id="A0A9D1SGN6"/>
<dbReference type="GO" id="GO:0000049">
    <property type="term" value="F:tRNA binding"/>
    <property type="evidence" value="ECO:0007669"/>
    <property type="project" value="InterPro"/>
</dbReference>
<evidence type="ECO:0000313" key="11">
    <source>
        <dbReference type="Proteomes" id="UP000824094"/>
    </source>
</evidence>
<evidence type="ECO:0000259" key="8">
    <source>
        <dbReference type="Pfam" id="PF00749"/>
    </source>
</evidence>
<keyword evidence="4 7" id="KW-0067">ATP-binding</keyword>
<dbReference type="CDD" id="cd00808">
    <property type="entry name" value="GluRS_core"/>
    <property type="match status" value="1"/>
</dbReference>
<dbReference type="PRINTS" id="PR00987">
    <property type="entry name" value="TRNASYNTHGLU"/>
</dbReference>
<keyword evidence="6 7" id="KW-0030">Aminoacyl-tRNA synthetase</keyword>
<dbReference type="HAMAP" id="MF_00022">
    <property type="entry name" value="Glu_tRNA_synth_type1"/>
    <property type="match status" value="1"/>
</dbReference>
<gene>
    <name evidence="7" type="primary">gltX</name>
    <name evidence="10" type="ORF">IAB05_00140</name>
</gene>
<keyword evidence="3 7" id="KW-0547">Nucleotide-binding</keyword>
<accession>A0A9D1SGN6</accession>
<reference evidence="10" key="2">
    <citation type="journal article" date="2021" name="PeerJ">
        <title>Extensive microbial diversity within the chicken gut microbiome revealed by metagenomics and culture.</title>
        <authorList>
            <person name="Gilroy R."/>
            <person name="Ravi A."/>
            <person name="Getino M."/>
            <person name="Pursley I."/>
            <person name="Horton D.L."/>
            <person name="Alikhan N.F."/>
            <person name="Baker D."/>
            <person name="Gharbi K."/>
            <person name="Hall N."/>
            <person name="Watson M."/>
            <person name="Adriaenssens E.M."/>
            <person name="Foster-Nyarko E."/>
            <person name="Jarju S."/>
            <person name="Secka A."/>
            <person name="Antonio M."/>
            <person name="Oren A."/>
            <person name="Chaudhuri R.R."/>
            <person name="La Ragione R."/>
            <person name="Hildebrand F."/>
            <person name="Pallen M.J."/>
        </authorList>
    </citation>
    <scope>NUCLEOTIDE SEQUENCE</scope>
    <source>
        <strain evidence="10">18911</strain>
    </source>
</reference>
<feature type="short sequence motif" description="'HIGH' region" evidence="7">
    <location>
        <begin position="9"/>
        <end position="19"/>
    </location>
</feature>
<dbReference type="PANTHER" id="PTHR43311">
    <property type="entry name" value="GLUTAMATE--TRNA LIGASE"/>
    <property type="match status" value="1"/>
</dbReference>
<dbReference type="PROSITE" id="PS00178">
    <property type="entry name" value="AA_TRNA_LIGASE_I"/>
    <property type="match status" value="1"/>
</dbReference>
<dbReference type="InterPro" id="IPR020751">
    <property type="entry name" value="aa-tRNA-synth_I_codon-bd_sub2"/>
</dbReference>
<organism evidence="10 11">
    <name type="scientific">Candidatus Stercoripulliclostridium merdigallinarum</name>
    <dbReference type="NCBI Taxonomy" id="2840951"/>
    <lineage>
        <taxon>Bacteria</taxon>
        <taxon>Bacillati</taxon>
        <taxon>Bacillota</taxon>
        <taxon>Clostridia</taxon>
        <taxon>Eubacteriales</taxon>
        <taxon>Candidatus Stercoripulliclostridium</taxon>
    </lineage>
</organism>
<dbReference type="InterPro" id="IPR049940">
    <property type="entry name" value="GluQ/Sye"/>
</dbReference>
<dbReference type="Proteomes" id="UP000824094">
    <property type="component" value="Unassembled WGS sequence"/>
</dbReference>
<dbReference type="Gene3D" id="3.40.50.620">
    <property type="entry name" value="HUPs"/>
    <property type="match status" value="1"/>
</dbReference>
<keyword evidence="7" id="KW-0963">Cytoplasm</keyword>
<dbReference type="InterPro" id="IPR008925">
    <property type="entry name" value="aa_tRNA-synth_I_cd-bd_sf"/>
</dbReference>
<evidence type="ECO:0000313" key="10">
    <source>
        <dbReference type="EMBL" id="HIU59779.1"/>
    </source>
</evidence>
<keyword evidence="5 7" id="KW-0648">Protein biosynthesis</keyword>
<dbReference type="InterPro" id="IPR033910">
    <property type="entry name" value="GluRS_core"/>
</dbReference>
<dbReference type="InterPro" id="IPR020058">
    <property type="entry name" value="Glu/Gln-tRNA-synth_Ib_cat-dom"/>
</dbReference>
<dbReference type="InterPro" id="IPR001412">
    <property type="entry name" value="aa-tRNA-synth_I_CS"/>
</dbReference>
<evidence type="ECO:0000256" key="6">
    <source>
        <dbReference type="ARBA" id="ARBA00023146"/>
    </source>
</evidence>
<dbReference type="InterPro" id="IPR014729">
    <property type="entry name" value="Rossmann-like_a/b/a_fold"/>
</dbReference>
<dbReference type="PANTHER" id="PTHR43311:SF2">
    <property type="entry name" value="GLUTAMATE--TRNA LIGASE, MITOCHONDRIAL-RELATED"/>
    <property type="match status" value="1"/>
</dbReference>
<dbReference type="Pfam" id="PF00749">
    <property type="entry name" value="tRNA-synt_1c"/>
    <property type="match status" value="1"/>
</dbReference>
<dbReference type="GO" id="GO:0004818">
    <property type="term" value="F:glutamate-tRNA ligase activity"/>
    <property type="evidence" value="ECO:0007669"/>
    <property type="project" value="UniProtKB-UniRule"/>
</dbReference>
<dbReference type="InterPro" id="IPR004527">
    <property type="entry name" value="Glu-tRNA-ligase_bac/mito"/>
</dbReference>
<name>A0A9D1SGN6_9FIRM</name>
<evidence type="ECO:0000256" key="5">
    <source>
        <dbReference type="ARBA" id="ARBA00022917"/>
    </source>
</evidence>
<dbReference type="GO" id="GO:0005524">
    <property type="term" value="F:ATP binding"/>
    <property type="evidence" value="ECO:0007669"/>
    <property type="project" value="UniProtKB-UniRule"/>
</dbReference>
<comment type="subunit">
    <text evidence="7">Monomer.</text>
</comment>
<dbReference type="Gene3D" id="1.10.10.350">
    <property type="match status" value="1"/>
</dbReference>
<dbReference type="Pfam" id="PF19269">
    <property type="entry name" value="Anticodon_2"/>
    <property type="match status" value="1"/>
</dbReference>
<feature type="domain" description="Glutamyl/glutaminyl-tRNA synthetase class Ib catalytic" evidence="8">
    <location>
        <begin position="2"/>
        <end position="315"/>
    </location>
</feature>
<keyword evidence="2 7" id="KW-0436">Ligase</keyword>
<sequence length="483" mass="54535">MKVRTRFAPSPTGFMHIGNLRTALYSYLFAKHNGGDFILRIEDTDEKRYVEGAVDLIYRTLRTSGITPDEGPGIGGDVGPYIQSQRKEIYAEYAKKLIELGGAYYCFCSKERLETLTDGAGNHKYDKHCLKLSKEEIEAKLKAGEPYVIRQNIPLSGMTEYEDMVYGKIAVDCADLEDNILIKSDGMPTYNFANVIDDHLMGITHVTRGAEYLSSTPKYNLIYQAFGWTPPKYIHLPAIMKDATHKLSKRYGDANFEDFIAKGYLPEAIVNYIALLGWSPKDDSEKMSMDELIARFSVDGISKSGSIFDEPKMKWLNGLYVHELPMEKFSEYSAPWYDKSVIAHKYDYKKWDELLISRIDIFSEIPEKVAFIDQFGEYDVNMYYHKKLKADPENALVALRYAVRALEALESFDRDSINEAFAAAAEEAGIKKGLLLWSVRIAVTGVAVTPGGATEMADILGKEETVRRIKFSIELLEKAACNA</sequence>
<evidence type="ECO:0000256" key="2">
    <source>
        <dbReference type="ARBA" id="ARBA00022598"/>
    </source>
</evidence>
<dbReference type="SUPFAM" id="SSF48163">
    <property type="entry name" value="An anticodon-binding domain of class I aminoacyl-tRNA synthetases"/>
    <property type="match status" value="1"/>
</dbReference>